<dbReference type="PROSITE" id="PS51257">
    <property type="entry name" value="PROKAR_LIPOPROTEIN"/>
    <property type="match status" value="1"/>
</dbReference>
<feature type="domain" description="MKRN2 opposite strand protein-like C-terminal" evidence="1">
    <location>
        <begin position="6"/>
        <end position="96"/>
    </location>
</feature>
<organism evidence="2 3">
    <name type="scientific">Nippostrongylus brasiliensis</name>
    <name type="common">Rat hookworm</name>
    <dbReference type="NCBI Taxonomy" id="27835"/>
    <lineage>
        <taxon>Eukaryota</taxon>
        <taxon>Metazoa</taxon>
        <taxon>Ecdysozoa</taxon>
        <taxon>Nematoda</taxon>
        <taxon>Chromadorea</taxon>
        <taxon>Rhabditida</taxon>
        <taxon>Rhabditina</taxon>
        <taxon>Rhabditomorpha</taxon>
        <taxon>Strongyloidea</taxon>
        <taxon>Heligmosomidae</taxon>
        <taxon>Nippostrongylus</taxon>
    </lineage>
</organism>
<dbReference type="AlphaFoldDB" id="A0A3P7A2B3"/>
<dbReference type="EMBL" id="UYSL01000105">
    <property type="protein sequence ID" value="VDL62756.1"/>
    <property type="molecule type" value="Genomic_DNA"/>
</dbReference>
<accession>A0A3P7A2B3</accession>
<gene>
    <name evidence="2" type="ORF">NBR_LOCUS300</name>
</gene>
<keyword evidence="3" id="KW-1185">Reference proteome</keyword>
<name>A0A3P7A2B3_NIPBR</name>
<dbReference type="Proteomes" id="UP000271162">
    <property type="component" value="Unassembled WGS sequence"/>
</dbReference>
<feature type="domain" description="MKRN2 opposite strand protein-like C-terminal" evidence="1">
    <location>
        <begin position="138"/>
        <end position="190"/>
    </location>
</feature>
<protein>
    <recommendedName>
        <fullName evidence="1">MKRN2 opposite strand protein-like C-terminal domain-containing protein</fullName>
    </recommendedName>
</protein>
<evidence type="ECO:0000313" key="2">
    <source>
        <dbReference type="EMBL" id="VDL62756.1"/>
    </source>
</evidence>
<dbReference type="PANTHER" id="PTHR33963:SF2">
    <property type="entry name" value="MKRN2 OPPOSITE STRAND PROTEIN"/>
    <property type="match status" value="1"/>
</dbReference>
<evidence type="ECO:0000313" key="3">
    <source>
        <dbReference type="Proteomes" id="UP000271162"/>
    </source>
</evidence>
<sequence length="199" mass="22469">MRSEPVPSPFVQQSSFGCAVVVKPTRGGFSQYNAGDDLHIGITDSTSTVYSYWTNGISAEGGGWDGSIVVLRFRDMGISTDSPLSSFMQHNREKFAGTVSRFLYLILPFMSSLEASLCFLCRCRTSFFRFFISLSSFQLYNDSSWNCFDFVMEFLRFIGIREYTKADFVSEFVQSALNTAIKYATLLRKVEECGILVLH</sequence>
<dbReference type="InterPro" id="IPR032016">
    <property type="entry name" value="MKRN2OS-like"/>
</dbReference>
<dbReference type="InterPro" id="IPR053921">
    <property type="entry name" value="MKRN2OS-like_C"/>
</dbReference>
<dbReference type="Pfam" id="PF16044">
    <property type="entry name" value="DUF4796_C"/>
    <property type="match status" value="2"/>
</dbReference>
<dbReference type="PANTHER" id="PTHR33963">
    <property type="entry name" value="MKRN2 OPPOSITE STRAND PROTEIN"/>
    <property type="match status" value="1"/>
</dbReference>
<reference evidence="2 3" key="1">
    <citation type="submission" date="2018-11" db="EMBL/GenBank/DDBJ databases">
        <authorList>
            <consortium name="Pathogen Informatics"/>
        </authorList>
    </citation>
    <scope>NUCLEOTIDE SEQUENCE [LARGE SCALE GENOMIC DNA]</scope>
</reference>
<evidence type="ECO:0000259" key="1">
    <source>
        <dbReference type="Pfam" id="PF16044"/>
    </source>
</evidence>
<proteinExistence type="predicted"/>